<dbReference type="Proteomes" id="UP001412067">
    <property type="component" value="Unassembled WGS sequence"/>
</dbReference>
<accession>A0ABR2MKP9</accession>
<name>A0ABR2MKP9_9ASPA</name>
<evidence type="ECO:0000313" key="2">
    <source>
        <dbReference type="EMBL" id="KAK8964651.1"/>
    </source>
</evidence>
<sequence>MLPFQPPFPNQNQVRGATDPSLNQPPSSSNPRPNQFGFNPPPMMMPPMGGFHNSNALLSSLLAQQQLIQGLQNNIIAALSQQGVMPQFHGQQQLNMLAGLQNPNLTPLPRGGLLGRPPLNHNPNQMTGFLPNGLLCSQNPNFVPNSQLPVMSAGIPSPAFLSNGNPQVRPSISKSLGLETQITSQNLQRPILPCSMLTNPSSGRQWPQVSFIHN</sequence>
<keyword evidence="3" id="KW-1185">Reference proteome</keyword>
<protein>
    <submittedName>
        <fullName evidence="2">Uncharacterized protein</fullName>
    </submittedName>
</protein>
<organism evidence="2 3">
    <name type="scientific">Platanthera guangdongensis</name>
    <dbReference type="NCBI Taxonomy" id="2320717"/>
    <lineage>
        <taxon>Eukaryota</taxon>
        <taxon>Viridiplantae</taxon>
        <taxon>Streptophyta</taxon>
        <taxon>Embryophyta</taxon>
        <taxon>Tracheophyta</taxon>
        <taxon>Spermatophyta</taxon>
        <taxon>Magnoliopsida</taxon>
        <taxon>Liliopsida</taxon>
        <taxon>Asparagales</taxon>
        <taxon>Orchidaceae</taxon>
        <taxon>Orchidoideae</taxon>
        <taxon>Orchideae</taxon>
        <taxon>Orchidinae</taxon>
        <taxon>Platanthera</taxon>
    </lineage>
</organism>
<proteinExistence type="predicted"/>
<reference evidence="2 3" key="1">
    <citation type="journal article" date="2022" name="Nat. Plants">
        <title>Genomes of leafy and leafless Platanthera orchids illuminate the evolution of mycoheterotrophy.</title>
        <authorList>
            <person name="Li M.H."/>
            <person name="Liu K.W."/>
            <person name="Li Z."/>
            <person name="Lu H.C."/>
            <person name="Ye Q.L."/>
            <person name="Zhang D."/>
            <person name="Wang J.Y."/>
            <person name="Li Y.F."/>
            <person name="Zhong Z.M."/>
            <person name="Liu X."/>
            <person name="Yu X."/>
            <person name="Liu D.K."/>
            <person name="Tu X.D."/>
            <person name="Liu B."/>
            <person name="Hao Y."/>
            <person name="Liao X.Y."/>
            <person name="Jiang Y.T."/>
            <person name="Sun W.H."/>
            <person name="Chen J."/>
            <person name="Chen Y.Q."/>
            <person name="Ai Y."/>
            <person name="Zhai J.W."/>
            <person name="Wu S.S."/>
            <person name="Zhou Z."/>
            <person name="Hsiao Y.Y."/>
            <person name="Wu W.L."/>
            <person name="Chen Y.Y."/>
            <person name="Lin Y.F."/>
            <person name="Hsu J.L."/>
            <person name="Li C.Y."/>
            <person name="Wang Z.W."/>
            <person name="Zhao X."/>
            <person name="Zhong W.Y."/>
            <person name="Ma X.K."/>
            <person name="Ma L."/>
            <person name="Huang J."/>
            <person name="Chen G.Z."/>
            <person name="Huang M.Z."/>
            <person name="Huang L."/>
            <person name="Peng D.H."/>
            <person name="Luo Y.B."/>
            <person name="Zou S.Q."/>
            <person name="Chen S.P."/>
            <person name="Lan S."/>
            <person name="Tsai W.C."/>
            <person name="Van de Peer Y."/>
            <person name="Liu Z.J."/>
        </authorList>
    </citation>
    <scope>NUCLEOTIDE SEQUENCE [LARGE SCALE GENOMIC DNA]</scope>
    <source>
        <strain evidence="2">Lor288</strain>
    </source>
</reference>
<dbReference type="EMBL" id="JBBWWR010000006">
    <property type="protein sequence ID" value="KAK8964651.1"/>
    <property type="molecule type" value="Genomic_DNA"/>
</dbReference>
<evidence type="ECO:0000313" key="3">
    <source>
        <dbReference type="Proteomes" id="UP001412067"/>
    </source>
</evidence>
<comment type="caution">
    <text evidence="2">The sequence shown here is derived from an EMBL/GenBank/DDBJ whole genome shotgun (WGS) entry which is preliminary data.</text>
</comment>
<evidence type="ECO:0000256" key="1">
    <source>
        <dbReference type="SAM" id="MobiDB-lite"/>
    </source>
</evidence>
<feature type="region of interest" description="Disordered" evidence="1">
    <location>
        <begin position="1"/>
        <end position="46"/>
    </location>
</feature>
<gene>
    <name evidence="2" type="ORF">KSP40_PGU018161</name>
</gene>
<feature type="compositionally biased region" description="Low complexity" evidence="1">
    <location>
        <begin position="20"/>
        <end position="34"/>
    </location>
</feature>